<evidence type="ECO:0000313" key="4">
    <source>
        <dbReference type="Proteomes" id="UP001642409"/>
    </source>
</evidence>
<sequence length="164" mass="19471">MQILQQNSTSNHQTYEKQEIASVNQQTISQPKCEMTDLSDMEFHDQLYDLLDKIEKVQQKQRLIWAEEDMKIDKLFRTANMLHAAYGKVCWTNERVKELKRLIKKYNYYSSEDKTVLQTKIATDLELDVFIVEYKISELDDQNRVTQQKNSSSRKNQTIKKGKK</sequence>
<protein>
    <submittedName>
        <fullName evidence="3">Hypothetical_protein</fullName>
    </submittedName>
</protein>
<organism evidence="2">
    <name type="scientific">Hexamita inflata</name>
    <dbReference type="NCBI Taxonomy" id="28002"/>
    <lineage>
        <taxon>Eukaryota</taxon>
        <taxon>Metamonada</taxon>
        <taxon>Diplomonadida</taxon>
        <taxon>Hexamitidae</taxon>
        <taxon>Hexamitinae</taxon>
        <taxon>Hexamita</taxon>
    </lineage>
</organism>
<dbReference type="EMBL" id="CAXDID020000097">
    <property type="protein sequence ID" value="CAL6025135.1"/>
    <property type="molecule type" value="Genomic_DNA"/>
</dbReference>
<comment type="caution">
    <text evidence="2">The sequence shown here is derived from an EMBL/GenBank/DDBJ whole genome shotgun (WGS) entry which is preliminary data.</text>
</comment>
<dbReference type="Proteomes" id="UP001642409">
    <property type="component" value="Unassembled WGS sequence"/>
</dbReference>
<evidence type="ECO:0000313" key="3">
    <source>
        <dbReference type="EMBL" id="CAL6025135.1"/>
    </source>
</evidence>
<evidence type="ECO:0000256" key="1">
    <source>
        <dbReference type="SAM" id="MobiDB-lite"/>
    </source>
</evidence>
<proteinExistence type="predicted"/>
<reference evidence="3 4" key="2">
    <citation type="submission" date="2024-07" db="EMBL/GenBank/DDBJ databases">
        <authorList>
            <person name="Akdeniz Z."/>
        </authorList>
    </citation>
    <scope>NUCLEOTIDE SEQUENCE [LARGE SCALE GENOMIC DNA]</scope>
</reference>
<reference evidence="2" key="1">
    <citation type="submission" date="2023-06" db="EMBL/GenBank/DDBJ databases">
        <authorList>
            <person name="Kurt Z."/>
        </authorList>
    </citation>
    <scope>NUCLEOTIDE SEQUENCE</scope>
</reference>
<evidence type="ECO:0000313" key="2">
    <source>
        <dbReference type="EMBL" id="CAI9967001.1"/>
    </source>
</evidence>
<accession>A0AA86UW20</accession>
<feature type="compositionally biased region" description="Polar residues" evidence="1">
    <location>
        <begin position="145"/>
        <end position="156"/>
    </location>
</feature>
<keyword evidence="4" id="KW-1185">Reference proteome</keyword>
<feature type="region of interest" description="Disordered" evidence="1">
    <location>
        <begin position="1"/>
        <end position="23"/>
    </location>
</feature>
<feature type="compositionally biased region" description="Polar residues" evidence="1">
    <location>
        <begin position="1"/>
        <end position="13"/>
    </location>
</feature>
<feature type="region of interest" description="Disordered" evidence="1">
    <location>
        <begin position="145"/>
        <end position="164"/>
    </location>
</feature>
<name>A0AA86UW20_9EUKA</name>
<dbReference type="EMBL" id="CATOUU010001010">
    <property type="protein sequence ID" value="CAI9967001.1"/>
    <property type="molecule type" value="Genomic_DNA"/>
</dbReference>
<dbReference type="AlphaFoldDB" id="A0AA86UW20"/>
<gene>
    <name evidence="3" type="ORF">HINF_LOCUS29973</name>
    <name evidence="2" type="ORF">HINF_LOCUS54646</name>
</gene>